<evidence type="ECO:0000313" key="3">
    <source>
        <dbReference type="Proteomes" id="UP000254866"/>
    </source>
</evidence>
<comment type="caution">
    <text evidence="2">The sequence shown here is derived from an EMBL/GenBank/DDBJ whole genome shotgun (WGS) entry which is preliminary data.</text>
</comment>
<dbReference type="AlphaFoldDB" id="A0A370TIR2"/>
<feature type="compositionally biased region" description="Basic and acidic residues" evidence="1">
    <location>
        <begin position="1"/>
        <end position="17"/>
    </location>
</feature>
<dbReference type="Proteomes" id="UP000254866">
    <property type="component" value="Unassembled WGS sequence"/>
</dbReference>
<dbReference type="EMBL" id="NPIC01000006">
    <property type="protein sequence ID" value="RDL35230.1"/>
    <property type="molecule type" value="Genomic_DNA"/>
</dbReference>
<dbReference type="RefSeq" id="XP_031868053.1">
    <property type="nucleotide sequence ID" value="XM_032015784.1"/>
</dbReference>
<dbReference type="GeneID" id="43600010"/>
<protein>
    <submittedName>
        <fullName evidence="2">Uncharacterized protein</fullName>
    </submittedName>
</protein>
<proteinExistence type="predicted"/>
<gene>
    <name evidence="2" type="ORF">BP5553_07161</name>
</gene>
<feature type="region of interest" description="Disordered" evidence="1">
    <location>
        <begin position="1"/>
        <end position="26"/>
    </location>
</feature>
<evidence type="ECO:0000256" key="1">
    <source>
        <dbReference type="SAM" id="MobiDB-lite"/>
    </source>
</evidence>
<organism evidence="2 3">
    <name type="scientific">Venustampulla echinocandica</name>
    <dbReference type="NCBI Taxonomy" id="2656787"/>
    <lineage>
        <taxon>Eukaryota</taxon>
        <taxon>Fungi</taxon>
        <taxon>Dikarya</taxon>
        <taxon>Ascomycota</taxon>
        <taxon>Pezizomycotina</taxon>
        <taxon>Leotiomycetes</taxon>
        <taxon>Helotiales</taxon>
        <taxon>Pleuroascaceae</taxon>
        <taxon>Venustampulla</taxon>
    </lineage>
</organism>
<name>A0A370TIR2_9HELO</name>
<reference evidence="2 3" key="1">
    <citation type="journal article" date="2018" name="IMA Fungus">
        <title>IMA Genome-F 9: Draft genome sequence of Annulohypoxylon stygium, Aspergillus mulundensis, Berkeleyomyces basicola (syn. Thielaviopsis basicola), Ceratocystis smalleyi, two Cercospora beticola strains, Coleophoma cylindrospora, Fusarium fracticaudum, Phialophora cf. hyalina, and Morchella septimelata.</title>
        <authorList>
            <person name="Wingfield B.D."/>
            <person name="Bills G.F."/>
            <person name="Dong Y."/>
            <person name="Huang W."/>
            <person name="Nel W.J."/>
            <person name="Swalarsk-Parry B.S."/>
            <person name="Vaghefi N."/>
            <person name="Wilken P.M."/>
            <person name="An Z."/>
            <person name="de Beer Z.W."/>
            <person name="De Vos L."/>
            <person name="Chen L."/>
            <person name="Duong T.A."/>
            <person name="Gao Y."/>
            <person name="Hammerbacher A."/>
            <person name="Kikkert J.R."/>
            <person name="Li Y."/>
            <person name="Li H."/>
            <person name="Li K."/>
            <person name="Li Q."/>
            <person name="Liu X."/>
            <person name="Ma X."/>
            <person name="Naidoo K."/>
            <person name="Pethybridge S.J."/>
            <person name="Sun J."/>
            <person name="Steenkamp E.T."/>
            <person name="van der Nest M.A."/>
            <person name="van Wyk S."/>
            <person name="Wingfield M.J."/>
            <person name="Xiong C."/>
            <person name="Yue Q."/>
            <person name="Zhang X."/>
        </authorList>
    </citation>
    <scope>NUCLEOTIDE SEQUENCE [LARGE SCALE GENOMIC DNA]</scope>
    <source>
        <strain evidence="2 3">BP 5553</strain>
    </source>
</reference>
<keyword evidence="3" id="KW-1185">Reference proteome</keyword>
<evidence type="ECO:0000313" key="2">
    <source>
        <dbReference type="EMBL" id="RDL35230.1"/>
    </source>
</evidence>
<sequence>MDGDNASRQKDEKDGPGKRKYSGSQYPTKDWASSIAEQPLCPLFKLPTELRIMVWQYALGLDHSHPIILSPDFSGPLAMRRQGFLRFYQNVFTNVSTSSPAVIPVYLQLRRLSRQAYVDIVMSGLLYKNAIFLFQDTLSDYLPYLTGGKPPTTLGLLFLA</sequence>
<accession>A0A370TIR2</accession>
<dbReference type="OrthoDB" id="5413827at2759"/>